<accession>A0A144J3E1</accession>
<sequence length="169" mass="18063">MMVPDLDLLIGTALRAMQDVVAPAIPVERGVAAEQARMVIGVLSLLQQRVSFEGARSIMELEIAIELAEQITPVLSDPGALKAALEAARRGGGDAMNDKKRDAIRKSLLSCLAASIDREDDLDAKAQLLRIVLQVSCKQTSLARAWSMPSGFEPASSDVDPLVALTEAR</sequence>
<reference evidence="1" key="1">
    <citation type="submission" date="2015-10" db="EMBL/GenBank/DDBJ databases">
        <title>A Two-component Flavoprotein Monooxygenase System MeaXY Responsible for para-Hydroxylation of 2-Methyl-6-ethylaniline and 2,6-Diethylaniline in Sphingobium baderi DE-13.</title>
        <authorList>
            <person name="Cheng M."/>
            <person name="Meng Q."/>
            <person name="Yang Y."/>
            <person name="Chu C."/>
            <person name="Yan X."/>
            <person name="He J."/>
            <person name="Li S."/>
        </authorList>
    </citation>
    <scope>NUCLEOTIDE SEQUENCE</scope>
    <source>
        <strain evidence="1">DE-13</strain>
    </source>
</reference>
<protein>
    <submittedName>
        <fullName evidence="1">MEHQ 3-hydroxylase reductase component</fullName>
    </submittedName>
</protein>
<gene>
    <name evidence="1" type="primary">meaB</name>
</gene>
<name>A0A144J3E1_9SPHN</name>
<evidence type="ECO:0000313" key="1">
    <source>
        <dbReference type="EMBL" id="AMT81336.1"/>
    </source>
</evidence>
<dbReference type="RefSeq" id="WP_197413642.1">
    <property type="nucleotide sequence ID" value="NZ_CP013264.1"/>
</dbReference>
<proteinExistence type="predicted"/>
<dbReference type="EMBL" id="KT962120">
    <property type="protein sequence ID" value="AMT81336.1"/>
    <property type="molecule type" value="Genomic_DNA"/>
</dbReference>
<organism evidence="1">
    <name type="scientific">Sphingobium baderi</name>
    <dbReference type="NCBI Taxonomy" id="1332080"/>
    <lineage>
        <taxon>Bacteria</taxon>
        <taxon>Pseudomonadati</taxon>
        <taxon>Pseudomonadota</taxon>
        <taxon>Alphaproteobacteria</taxon>
        <taxon>Sphingomonadales</taxon>
        <taxon>Sphingomonadaceae</taxon>
        <taxon>Sphingobium</taxon>
    </lineage>
</organism>
<dbReference type="AlphaFoldDB" id="A0A144J3E1"/>